<sequence>MPDVEIDDNDEEKNVSSTFGVTLRHTETNAGKSLLYNKNEMQSGNLYQDDYVISPFGVKLRRNTNDNEDKKIKTSKTEQELTVESTFGVKLRPKY</sequence>
<evidence type="ECO:0000313" key="2">
    <source>
        <dbReference type="Proteomes" id="UP000001542"/>
    </source>
</evidence>
<gene>
    <name evidence="1" type="ORF">TVAG_216860</name>
</gene>
<dbReference type="VEuPathDB" id="TrichDB:TVAGG3_0233650"/>
<protein>
    <submittedName>
        <fullName evidence="1">Uncharacterized protein</fullName>
    </submittedName>
</protein>
<reference evidence="1" key="1">
    <citation type="submission" date="2006-10" db="EMBL/GenBank/DDBJ databases">
        <authorList>
            <person name="Amadeo P."/>
            <person name="Zhao Q."/>
            <person name="Wortman J."/>
            <person name="Fraser-Liggett C."/>
            <person name="Carlton J."/>
        </authorList>
    </citation>
    <scope>NUCLEOTIDE SEQUENCE</scope>
    <source>
        <strain evidence="1">G3</strain>
    </source>
</reference>
<reference evidence="1" key="2">
    <citation type="journal article" date="2007" name="Science">
        <title>Draft genome sequence of the sexually transmitted pathogen Trichomonas vaginalis.</title>
        <authorList>
            <person name="Carlton J.M."/>
            <person name="Hirt R.P."/>
            <person name="Silva J.C."/>
            <person name="Delcher A.L."/>
            <person name="Schatz M."/>
            <person name="Zhao Q."/>
            <person name="Wortman J.R."/>
            <person name="Bidwell S.L."/>
            <person name="Alsmark U.C.M."/>
            <person name="Besteiro S."/>
            <person name="Sicheritz-Ponten T."/>
            <person name="Noel C.J."/>
            <person name="Dacks J.B."/>
            <person name="Foster P.G."/>
            <person name="Simillion C."/>
            <person name="Van de Peer Y."/>
            <person name="Miranda-Saavedra D."/>
            <person name="Barton G.J."/>
            <person name="Westrop G.D."/>
            <person name="Mueller S."/>
            <person name="Dessi D."/>
            <person name="Fiori P.L."/>
            <person name="Ren Q."/>
            <person name="Paulsen I."/>
            <person name="Zhang H."/>
            <person name="Bastida-Corcuera F.D."/>
            <person name="Simoes-Barbosa A."/>
            <person name="Brown M.T."/>
            <person name="Hayes R.D."/>
            <person name="Mukherjee M."/>
            <person name="Okumura C.Y."/>
            <person name="Schneider R."/>
            <person name="Smith A.J."/>
            <person name="Vanacova S."/>
            <person name="Villalvazo M."/>
            <person name="Haas B.J."/>
            <person name="Pertea M."/>
            <person name="Feldblyum T.V."/>
            <person name="Utterback T.R."/>
            <person name="Shu C.L."/>
            <person name="Osoegawa K."/>
            <person name="de Jong P.J."/>
            <person name="Hrdy I."/>
            <person name="Horvathova L."/>
            <person name="Zubacova Z."/>
            <person name="Dolezal P."/>
            <person name="Malik S.B."/>
            <person name="Logsdon J.M. Jr."/>
            <person name="Henze K."/>
            <person name="Gupta A."/>
            <person name="Wang C.C."/>
            <person name="Dunne R.L."/>
            <person name="Upcroft J.A."/>
            <person name="Upcroft P."/>
            <person name="White O."/>
            <person name="Salzberg S.L."/>
            <person name="Tang P."/>
            <person name="Chiu C.-H."/>
            <person name="Lee Y.-S."/>
            <person name="Embley T.M."/>
            <person name="Coombs G.H."/>
            <person name="Mottram J.C."/>
            <person name="Tachezy J."/>
            <person name="Fraser-Liggett C.M."/>
            <person name="Johnson P.J."/>
        </authorList>
    </citation>
    <scope>NUCLEOTIDE SEQUENCE [LARGE SCALE GENOMIC DNA]</scope>
    <source>
        <strain evidence="1">G3</strain>
    </source>
</reference>
<dbReference type="KEGG" id="tva:4754558"/>
<organism evidence="1 2">
    <name type="scientific">Trichomonas vaginalis (strain ATCC PRA-98 / G3)</name>
    <dbReference type="NCBI Taxonomy" id="412133"/>
    <lineage>
        <taxon>Eukaryota</taxon>
        <taxon>Metamonada</taxon>
        <taxon>Parabasalia</taxon>
        <taxon>Trichomonadida</taxon>
        <taxon>Trichomonadidae</taxon>
        <taxon>Trichomonas</taxon>
    </lineage>
</organism>
<name>A2FE92_TRIV3</name>
<dbReference type="Proteomes" id="UP000001542">
    <property type="component" value="Unassembled WGS sequence"/>
</dbReference>
<keyword evidence="2" id="KW-1185">Reference proteome</keyword>
<dbReference type="AlphaFoldDB" id="A2FE92"/>
<dbReference type="RefSeq" id="XP_001309713.1">
    <property type="nucleotide sequence ID" value="XM_001309712.1"/>
</dbReference>
<dbReference type="InParanoid" id="A2FE92"/>
<accession>A2FE92</accession>
<dbReference type="VEuPathDB" id="TrichDB:TVAG_216860"/>
<proteinExistence type="predicted"/>
<evidence type="ECO:0000313" key="1">
    <source>
        <dbReference type="EMBL" id="EAX96783.1"/>
    </source>
</evidence>
<dbReference type="EMBL" id="DS113744">
    <property type="protein sequence ID" value="EAX96783.1"/>
    <property type="molecule type" value="Genomic_DNA"/>
</dbReference>